<dbReference type="AlphaFoldDB" id="A0A8T2N1Q6"/>
<proteinExistence type="predicted"/>
<dbReference type="EMBL" id="JAFBMS010000313">
    <property type="protein sequence ID" value="KAG9331632.1"/>
    <property type="molecule type" value="Genomic_DNA"/>
</dbReference>
<sequence length="189" mass="20189">MRLTIKIGGAGWECPGRGEWEGAAPRRTTPCPAHTGRGGGDLCALLSKLRQVKDKRMTKELGIVLEALFKAFSDCDVLTTDPSTTPKTSTDLNKTPNPAPSEQQVTDPPTPPKSRTDLKNPTSPASTPPAQHGTASILNNPPHDHSEKEKTANLPKSDVAGYVEENDADMKIGLDGVGDDTMGAKREHE</sequence>
<evidence type="ECO:0000313" key="2">
    <source>
        <dbReference type="EMBL" id="KAG9331632.1"/>
    </source>
</evidence>
<organism evidence="2 3">
    <name type="scientific">Albula glossodonta</name>
    <name type="common">roundjaw bonefish</name>
    <dbReference type="NCBI Taxonomy" id="121402"/>
    <lineage>
        <taxon>Eukaryota</taxon>
        <taxon>Metazoa</taxon>
        <taxon>Chordata</taxon>
        <taxon>Craniata</taxon>
        <taxon>Vertebrata</taxon>
        <taxon>Euteleostomi</taxon>
        <taxon>Actinopterygii</taxon>
        <taxon>Neopterygii</taxon>
        <taxon>Teleostei</taxon>
        <taxon>Albuliformes</taxon>
        <taxon>Albulidae</taxon>
        <taxon>Albula</taxon>
    </lineage>
</organism>
<evidence type="ECO:0000256" key="1">
    <source>
        <dbReference type="SAM" id="MobiDB-lite"/>
    </source>
</evidence>
<dbReference type="OrthoDB" id="8963637at2759"/>
<name>A0A8T2N1Q6_9TELE</name>
<feature type="compositionally biased region" description="Low complexity" evidence="1">
    <location>
        <begin position="80"/>
        <end position="92"/>
    </location>
</feature>
<feature type="compositionally biased region" description="Polar residues" evidence="1">
    <location>
        <begin position="93"/>
        <end position="107"/>
    </location>
</feature>
<feature type="region of interest" description="Disordered" evidence="1">
    <location>
        <begin position="18"/>
        <end position="38"/>
    </location>
</feature>
<keyword evidence="3" id="KW-1185">Reference proteome</keyword>
<feature type="region of interest" description="Disordered" evidence="1">
    <location>
        <begin position="80"/>
        <end position="189"/>
    </location>
</feature>
<accession>A0A8T2N1Q6</accession>
<feature type="compositionally biased region" description="Basic and acidic residues" evidence="1">
    <location>
        <begin position="142"/>
        <end position="151"/>
    </location>
</feature>
<feature type="compositionally biased region" description="Polar residues" evidence="1">
    <location>
        <begin position="119"/>
        <end position="139"/>
    </location>
</feature>
<comment type="caution">
    <text evidence="2">The sequence shown here is derived from an EMBL/GenBank/DDBJ whole genome shotgun (WGS) entry which is preliminary data.</text>
</comment>
<reference evidence="2" key="1">
    <citation type="thesis" date="2021" institute="BYU ScholarsArchive" country="Provo, UT, USA">
        <title>Applications of and Algorithms for Genome Assembly and Genomic Analyses with an Emphasis on Marine Teleosts.</title>
        <authorList>
            <person name="Pickett B.D."/>
        </authorList>
    </citation>
    <scope>NUCLEOTIDE SEQUENCE</scope>
    <source>
        <strain evidence="2">HI-2016</strain>
    </source>
</reference>
<evidence type="ECO:0000313" key="3">
    <source>
        <dbReference type="Proteomes" id="UP000824540"/>
    </source>
</evidence>
<dbReference type="Proteomes" id="UP000824540">
    <property type="component" value="Unassembled WGS sequence"/>
</dbReference>
<gene>
    <name evidence="2" type="ORF">JZ751_018625</name>
</gene>
<protein>
    <submittedName>
        <fullName evidence="2">Uncharacterized protein</fullName>
    </submittedName>
</protein>